<keyword evidence="7" id="KW-0406">Ion transport</keyword>
<keyword evidence="4" id="KW-1003">Cell membrane</keyword>
<comment type="subcellular location">
    <subcellularLocation>
        <location evidence="1">Cell membrane</location>
        <topology evidence="1">Multi-pass membrane protein</topology>
    </subcellularLocation>
</comment>
<feature type="transmembrane region" description="Helical" evidence="10">
    <location>
        <begin position="236"/>
        <end position="261"/>
    </location>
</feature>
<dbReference type="PANTHER" id="PTHR43298:SF2">
    <property type="entry name" value="FMN_FAD EXPORTER YEEO-RELATED"/>
    <property type="match status" value="1"/>
</dbReference>
<feature type="transmembrane region" description="Helical" evidence="10">
    <location>
        <begin position="136"/>
        <end position="161"/>
    </location>
</feature>
<dbReference type="GO" id="GO:0005886">
    <property type="term" value="C:plasma membrane"/>
    <property type="evidence" value="ECO:0007669"/>
    <property type="project" value="UniProtKB-SubCell"/>
</dbReference>
<dbReference type="InterPro" id="IPR050222">
    <property type="entry name" value="MATE_MdtK"/>
</dbReference>
<dbReference type="Proteomes" id="UP000093044">
    <property type="component" value="Chromosome"/>
</dbReference>
<feature type="transmembrane region" description="Helical" evidence="10">
    <location>
        <begin position="195"/>
        <end position="215"/>
    </location>
</feature>
<dbReference type="NCBIfam" id="TIGR00797">
    <property type="entry name" value="matE"/>
    <property type="match status" value="1"/>
</dbReference>
<evidence type="ECO:0000313" key="12">
    <source>
        <dbReference type="Proteomes" id="UP000093044"/>
    </source>
</evidence>
<reference evidence="11" key="1">
    <citation type="submission" date="2016-08" db="EMBL/GenBank/DDBJ databases">
        <title>Complete genome of Cloacibacillus porcorum.</title>
        <authorList>
            <person name="Looft T."/>
            <person name="Bayles D.O."/>
            <person name="Alt D.P."/>
        </authorList>
    </citation>
    <scope>NUCLEOTIDE SEQUENCE [LARGE SCALE GENOMIC DNA]</scope>
    <source>
        <strain evidence="11">CL-84</strain>
    </source>
</reference>
<feature type="transmembrane region" description="Helical" evidence="10">
    <location>
        <begin position="386"/>
        <end position="411"/>
    </location>
</feature>
<dbReference type="RefSeq" id="WP_066741632.1">
    <property type="nucleotide sequence ID" value="NZ_CP016757.1"/>
</dbReference>
<evidence type="ECO:0000313" key="11">
    <source>
        <dbReference type="EMBL" id="ANZ43691.1"/>
    </source>
</evidence>
<dbReference type="GO" id="GO:0006811">
    <property type="term" value="P:monoatomic ion transport"/>
    <property type="evidence" value="ECO:0007669"/>
    <property type="project" value="UniProtKB-KW"/>
</dbReference>
<dbReference type="PIRSF" id="PIRSF006603">
    <property type="entry name" value="DinF"/>
    <property type="match status" value="1"/>
</dbReference>
<accession>A0A1B2I140</accession>
<evidence type="ECO:0000256" key="10">
    <source>
        <dbReference type="SAM" id="Phobius"/>
    </source>
</evidence>
<keyword evidence="12" id="KW-1185">Reference proteome</keyword>
<name>A0A1B2I140_9BACT</name>
<evidence type="ECO:0000256" key="3">
    <source>
        <dbReference type="ARBA" id="ARBA00022449"/>
    </source>
</evidence>
<organism evidence="11 12">
    <name type="scientific">Cloacibacillus porcorum</name>
    <dbReference type="NCBI Taxonomy" id="1197717"/>
    <lineage>
        <taxon>Bacteria</taxon>
        <taxon>Thermotogati</taxon>
        <taxon>Synergistota</taxon>
        <taxon>Synergistia</taxon>
        <taxon>Synergistales</taxon>
        <taxon>Synergistaceae</taxon>
        <taxon>Cloacibacillus</taxon>
    </lineage>
</organism>
<proteinExistence type="predicted"/>
<evidence type="ECO:0000256" key="4">
    <source>
        <dbReference type="ARBA" id="ARBA00022475"/>
    </source>
</evidence>
<evidence type="ECO:0000256" key="6">
    <source>
        <dbReference type="ARBA" id="ARBA00022989"/>
    </source>
</evidence>
<feature type="transmembrane region" description="Helical" evidence="10">
    <location>
        <begin position="320"/>
        <end position="341"/>
    </location>
</feature>
<evidence type="ECO:0000256" key="2">
    <source>
        <dbReference type="ARBA" id="ARBA00022448"/>
    </source>
</evidence>
<keyword evidence="5 10" id="KW-0812">Transmembrane</keyword>
<evidence type="ECO:0000256" key="8">
    <source>
        <dbReference type="ARBA" id="ARBA00023136"/>
    </source>
</evidence>
<evidence type="ECO:0000256" key="5">
    <source>
        <dbReference type="ARBA" id="ARBA00022692"/>
    </source>
</evidence>
<feature type="transmembrane region" description="Helical" evidence="10">
    <location>
        <begin position="281"/>
        <end position="300"/>
    </location>
</feature>
<dbReference type="GeneID" id="83056297"/>
<dbReference type="GO" id="GO:0015297">
    <property type="term" value="F:antiporter activity"/>
    <property type="evidence" value="ECO:0007669"/>
    <property type="project" value="UniProtKB-KW"/>
</dbReference>
<dbReference type="GO" id="GO:0042910">
    <property type="term" value="F:xenobiotic transmembrane transporter activity"/>
    <property type="evidence" value="ECO:0007669"/>
    <property type="project" value="InterPro"/>
</dbReference>
<evidence type="ECO:0000256" key="1">
    <source>
        <dbReference type="ARBA" id="ARBA00004651"/>
    </source>
</evidence>
<dbReference type="PANTHER" id="PTHR43298">
    <property type="entry name" value="MULTIDRUG RESISTANCE PROTEIN NORM-RELATED"/>
    <property type="match status" value="1"/>
</dbReference>
<feature type="transmembrane region" description="Helical" evidence="10">
    <location>
        <begin position="95"/>
        <end position="116"/>
    </location>
</feature>
<dbReference type="EMBL" id="CP016757">
    <property type="protein sequence ID" value="ANZ43691.1"/>
    <property type="molecule type" value="Genomic_DNA"/>
</dbReference>
<dbReference type="CDD" id="cd13138">
    <property type="entry name" value="MATE_yoeA_like"/>
    <property type="match status" value="1"/>
</dbReference>
<keyword evidence="6 10" id="KW-1133">Transmembrane helix</keyword>
<feature type="transmembrane region" description="Helical" evidence="10">
    <location>
        <begin position="168"/>
        <end position="189"/>
    </location>
</feature>
<dbReference type="InterPro" id="IPR048279">
    <property type="entry name" value="MdtK-like"/>
</dbReference>
<keyword evidence="3" id="KW-0050">Antiport</keyword>
<feature type="transmembrane region" description="Helical" evidence="10">
    <location>
        <begin position="58"/>
        <end position="83"/>
    </location>
</feature>
<dbReference type="STRING" id="1197717.BED41_00340"/>
<dbReference type="Pfam" id="PF01554">
    <property type="entry name" value="MatE"/>
    <property type="match status" value="2"/>
</dbReference>
<dbReference type="AlphaFoldDB" id="A0A1B2I140"/>
<protein>
    <recommendedName>
        <fullName evidence="9">Multidrug-efflux transporter</fullName>
    </recommendedName>
</protein>
<feature type="transmembrane region" description="Helical" evidence="10">
    <location>
        <begin position="361"/>
        <end position="379"/>
    </location>
</feature>
<feature type="transmembrane region" description="Helical" evidence="10">
    <location>
        <begin position="417"/>
        <end position="436"/>
    </location>
</feature>
<gene>
    <name evidence="11" type="ORF">BED41_00340</name>
</gene>
<dbReference type="InterPro" id="IPR002528">
    <property type="entry name" value="MATE_fam"/>
</dbReference>
<dbReference type="OrthoDB" id="9806302at2"/>
<keyword evidence="2" id="KW-0813">Transport</keyword>
<keyword evidence="8 10" id="KW-0472">Membrane</keyword>
<dbReference type="KEGG" id="cpor:BED41_00340"/>
<evidence type="ECO:0000256" key="7">
    <source>
        <dbReference type="ARBA" id="ARBA00023065"/>
    </source>
</evidence>
<sequence length="452" mass="48952">MAKKEINMTEGNPLRRMLVFGAPVMAGGILQQMYNMADAVIAGRFIGSEALASVSNCFYVVFLVTIMFLGIGQGASIVISQLYGSGETKRVRSAVDTVTVLLAGGGLICTLLGAAFSEPILRLMSTPPALMADSAAYLRIIFMGSIPSLGYTILAALLNAVGNSRTPLVLLGVSSLINILLDLLFVPLFGMGIEGLALATVIAQSVSLAGCVVYLSRCGSLISLRLRGLRFSGKMFMLIIKLGVPTGLQNSLMIISMMVLQRQINEFGVAVMAGRGIESKIESFMLIPLSSIATAVTTFVGQNTGARKDERVLQGLKSGLLMAAAVSFIFWFVLFFFSGPILGIFSSNEEALFEARRCMDIIAPTFIFYSLATAWQSFFRGVGDTVFPLVVSIFTQFAYRIAAIGLFLDIWPTPSGIWYLYVSSWMLMFLLNCIYYKTGYWKKYAAAIRAAV</sequence>
<evidence type="ECO:0000256" key="9">
    <source>
        <dbReference type="ARBA" id="ARBA00031636"/>
    </source>
</evidence>